<keyword evidence="1" id="KW-0812">Transmembrane</keyword>
<keyword evidence="1" id="KW-0472">Membrane</keyword>
<dbReference type="STRING" id="1121393.SAMN02745216_03041"/>
<evidence type="ECO:0000313" key="2">
    <source>
        <dbReference type="EMBL" id="SHK18120.1"/>
    </source>
</evidence>
<dbReference type="EMBL" id="FQZU01000019">
    <property type="protein sequence ID" value="SHK18120.1"/>
    <property type="molecule type" value="Genomic_DNA"/>
</dbReference>
<proteinExistence type="predicted"/>
<feature type="transmembrane region" description="Helical" evidence="1">
    <location>
        <begin position="567"/>
        <end position="587"/>
    </location>
</feature>
<gene>
    <name evidence="2" type="ORF">SAMN02745216_03041</name>
</gene>
<evidence type="ECO:0000313" key="3">
    <source>
        <dbReference type="Proteomes" id="UP000183994"/>
    </source>
</evidence>
<feature type="transmembrane region" description="Helical" evidence="1">
    <location>
        <begin position="368"/>
        <end position="390"/>
    </location>
</feature>
<feature type="transmembrane region" description="Helical" evidence="1">
    <location>
        <begin position="327"/>
        <end position="348"/>
    </location>
</feature>
<dbReference type="AlphaFoldDB" id="A0A1M6QDC3"/>
<feature type="transmembrane region" description="Helical" evidence="1">
    <location>
        <begin position="84"/>
        <end position="112"/>
    </location>
</feature>
<evidence type="ECO:0000256" key="1">
    <source>
        <dbReference type="SAM" id="Phobius"/>
    </source>
</evidence>
<feature type="transmembrane region" description="Helical" evidence="1">
    <location>
        <begin position="177"/>
        <end position="203"/>
    </location>
</feature>
<organism evidence="2 3">
    <name type="scientific">Desulfatibacillum alkenivorans DSM 16219</name>
    <dbReference type="NCBI Taxonomy" id="1121393"/>
    <lineage>
        <taxon>Bacteria</taxon>
        <taxon>Pseudomonadati</taxon>
        <taxon>Thermodesulfobacteriota</taxon>
        <taxon>Desulfobacteria</taxon>
        <taxon>Desulfobacterales</taxon>
        <taxon>Desulfatibacillaceae</taxon>
        <taxon>Desulfatibacillum</taxon>
    </lineage>
</organism>
<dbReference type="OrthoDB" id="246204at2"/>
<accession>A0A1M6QDC3</accession>
<dbReference type="Proteomes" id="UP000183994">
    <property type="component" value="Unassembled WGS sequence"/>
</dbReference>
<feature type="transmembrane region" description="Helical" evidence="1">
    <location>
        <begin position="119"/>
        <end position="137"/>
    </location>
</feature>
<feature type="transmembrane region" description="Helical" evidence="1">
    <location>
        <begin position="223"/>
        <end position="247"/>
    </location>
</feature>
<name>A0A1M6QDC3_9BACT</name>
<feature type="transmembrane region" description="Helical" evidence="1">
    <location>
        <begin position="149"/>
        <end position="165"/>
    </location>
</feature>
<keyword evidence="3" id="KW-1185">Reference proteome</keyword>
<keyword evidence="1" id="KW-1133">Transmembrane helix</keyword>
<reference evidence="3" key="1">
    <citation type="submission" date="2016-11" db="EMBL/GenBank/DDBJ databases">
        <authorList>
            <person name="Varghese N."/>
            <person name="Submissions S."/>
        </authorList>
    </citation>
    <scope>NUCLEOTIDE SEQUENCE [LARGE SCALE GENOMIC DNA]</scope>
    <source>
        <strain evidence="3">DSM 16219</strain>
    </source>
</reference>
<evidence type="ECO:0008006" key="4">
    <source>
        <dbReference type="Google" id="ProtNLM"/>
    </source>
</evidence>
<protein>
    <recommendedName>
        <fullName evidence="4">Membrane protein YfhO</fullName>
    </recommendedName>
</protein>
<sequence length="599" mass="66264">MQNRIMAALVVLACLIMAVPLFFRPNKTADFSNGDWRQLYFHHKAARDSLLDQGEPGFWSPYVNGGFPLAAHPHDPSFSPLLPVILAAGEILGCRINVFLIFLAGTAGMALYTRRILGFNRWGVFSATALYAVSGWLPARLFGGNYWETFYYLFPLIAFCLAGAGRDKRYFFAAVLLLYLLLAEANFVLPVTLLFLGLLWLFGKALPGRENGGLSGRLTLKNLILAAVFACLIGAVKFYLLTGLLAVNPRTVDYQIFKPAQDALPVFNPFQGIAAFWEGYVKTRPFIEIARSSGGVGPNLVGPEYIGCGGLALALACLSPLLSFRRYIGVAVLLGLSIAVSFSLYLPFDLFAPLSRLPVFGAMYNTVKYFNFYILFFICLGFGGFFHSLFNWVKSRNIKLALALFMALAAVYPLAANRLIIPLIFFHDPPKVEQRAAFSQVLYGPLYINLMENTGVIKWNSSIQIPTNALPSRLDLKAGGPEKYLQNYRGEVWLASGRGEVGLLDVSYNRVRVHSDMQTPGLCVINQNYDPGWSSSFGEVVDKQGLLGVHVKEPGEREILLIFRPQGIWIAAGVGLAALLLLIWECFARQSYRSRGHSV</sequence>
<feature type="transmembrane region" description="Helical" evidence="1">
    <location>
        <begin position="402"/>
        <end position="425"/>
    </location>
</feature>
<dbReference type="RefSeq" id="WP_073477104.1">
    <property type="nucleotide sequence ID" value="NZ_FQZU01000019.1"/>
</dbReference>